<keyword evidence="1" id="KW-1133">Transmembrane helix</keyword>
<protein>
    <recommendedName>
        <fullName evidence="5">Conjugal transfer protein TrbC</fullName>
    </recommendedName>
</protein>
<keyword evidence="2" id="KW-0732">Signal</keyword>
<sequence length="107" mass="11304">MKSLLSRGYWALMTLLCSTSSYANFSLGGGGDSGIFAPVAAFFQSVTDFIGGTGAMFVIFLSACGAITMWVLMPKNAGAAIAWMFRAIIGGICFFGMGMLVTWIKGF</sequence>
<evidence type="ECO:0000313" key="4">
    <source>
        <dbReference type="Proteomes" id="UP000004349"/>
    </source>
</evidence>
<evidence type="ECO:0008006" key="5">
    <source>
        <dbReference type="Google" id="ProtNLM"/>
    </source>
</evidence>
<evidence type="ECO:0000313" key="3">
    <source>
        <dbReference type="EMBL" id="EGU37250.1"/>
    </source>
</evidence>
<feature type="chain" id="PRO_5003393527" description="Conjugal transfer protein TrbC" evidence="2">
    <location>
        <begin position="24"/>
        <end position="107"/>
    </location>
</feature>
<evidence type="ECO:0000256" key="2">
    <source>
        <dbReference type="SAM" id="SignalP"/>
    </source>
</evidence>
<dbReference type="eggNOG" id="ENOG5031PXS">
    <property type="taxonomic scope" value="Bacteria"/>
</dbReference>
<dbReference type="Proteomes" id="UP000004349">
    <property type="component" value="Unassembled WGS sequence"/>
</dbReference>
<dbReference type="EMBL" id="AFWE01000111">
    <property type="protein sequence ID" value="EGU37250.1"/>
    <property type="molecule type" value="Genomic_DNA"/>
</dbReference>
<comment type="caution">
    <text evidence="3">The sequence shown here is derived from an EMBL/GenBank/DDBJ whole genome shotgun (WGS) entry which is preliminary data.</text>
</comment>
<name>F9RNA5_9VIBR</name>
<dbReference type="AlphaFoldDB" id="F9RNA5"/>
<keyword evidence="1" id="KW-0812">Transmembrane</keyword>
<proteinExistence type="predicted"/>
<reference evidence="3 4" key="1">
    <citation type="journal article" date="2012" name="Int. J. Syst. Evol. Microbiol.">
        <title>Vibrio caribbeanicus sp. nov., isolated from the marine sponge Scleritoderma cyanea.</title>
        <authorList>
            <person name="Hoffmann M."/>
            <person name="Monday S.R."/>
            <person name="Allard M.W."/>
            <person name="Strain E.A."/>
            <person name="Whittaker P."/>
            <person name="Naum M."/>
            <person name="McCarthy P.J."/>
            <person name="Lopez J.V."/>
            <person name="Fischer M."/>
            <person name="Brown E.W."/>
        </authorList>
    </citation>
    <scope>NUCLEOTIDE SEQUENCE [LARGE SCALE GENOMIC DNA]</scope>
    <source>
        <strain evidence="3 4">LMG 19158</strain>
    </source>
</reference>
<feature type="transmembrane region" description="Helical" evidence="1">
    <location>
        <begin position="84"/>
        <end position="104"/>
    </location>
</feature>
<feature type="signal peptide" evidence="2">
    <location>
        <begin position="1"/>
        <end position="23"/>
    </location>
</feature>
<keyword evidence="1" id="KW-0472">Membrane</keyword>
<feature type="transmembrane region" description="Helical" evidence="1">
    <location>
        <begin position="49"/>
        <end position="72"/>
    </location>
</feature>
<accession>F9RNA5</accession>
<organism evidence="3 4">
    <name type="scientific">Vibrio scophthalmi LMG 19158</name>
    <dbReference type="NCBI Taxonomy" id="870967"/>
    <lineage>
        <taxon>Bacteria</taxon>
        <taxon>Pseudomonadati</taxon>
        <taxon>Pseudomonadota</taxon>
        <taxon>Gammaproteobacteria</taxon>
        <taxon>Vibrionales</taxon>
        <taxon>Vibrionaceae</taxon>
        <taxon>Vibrio</taxon>
    </lineage>
</organism>
<gene>
    <name evidence="3" type="ORF">VIS19158_03547</name>
</gene>
<evidence type="ECO:0000256" key="1">
    <source>
        <dbReference type="SAM" id="Phobius"/>
    </source>
</evidence>
<dbReference type="RefSeq" id="WP_005595194.1">
    <property type="nucleotide sequence ID" value="NZ_AFWE01000111.1"/>
</dbReference>